<organism evidence="3 4">
    <name type="scientific">Streptomyces qinzhouensis</name>
    <dbReference type="NCBI Taxonomy" id="2599401"/>
    <lineage>
        <taxon>Bacteria</taxon>
        <taxon>Bacillati</taxon>
        <taxon>Actinomycetota</taxon>
        <taxon>Actinomycetes</taxon>
        <taxon>Kitasatosporales</taxon>
        <taxon>Streptomycetaceae</taxon>
        <taxon>Streptomyces</taxon>
    </lineage>
</organism>
<gene>
    <name evidence="3" type="ORF">FQU76_01115</name>
</gene>
<dbReference type="AlphaFoldDB" id="A0A5B8J267"/>
<protein>
    <submittedName>
        <fullName evidence="3">Uncharacterized protein</fullName>
    </submittedName>
</protein>
<feature type="region of interest" description="Disordered" evidence="1">
    <location>
        <begin position="192"/>
        <end position="221"/>
    </location>
</feature>
<dbReference type="OrthoDB" id="5187457at2"/>
<keyword evidence="4" id="KW-1185">Reference proteome</keyword>
<reference evidence="3 4" key="1">
    <citation type="submission" date="2019-07" db="EMBL/GenBank/DDBJ databases">
        <authorList>
            <person name="Zhu P."/>
        </authorList>
    </citation>
    <scope>NUCLEOTIDE SEQUENCE [LARGE SCALE GENOMIC DNA]</scope>
    <source>
        <strain evidence="3 4">SSL-25</strain>
    </source>
</reference>
<name>A0A5B8J267_9ACTN</name>
<proteinExistence type="predicted"/>
<sequence>MNRHTITRGIGALAAAFGLTLGTSGQASAATQFLWTYRSGSLCVSGYSEISAGVGGGGFSKSATYTYQRDNSVNCSIMPNKPAGWISLESHLLAFNMPKGIWYVCGDKMGPYRNGVPAFSIGLSRNTHRACGGDVWYATHTAAYAWGGVSWLGGWVASGNHWVPWAGRAGAAPQKEPRISAAEAVKRGEVRIGGPDGPRATAAQLQPKPIGGPGTKTTAAPGVGITVHQLSHRTLSGSRPSG</sequence>
<dbReference type="RefSeq" id="WP_146478639.1">
    <property type="nucleotide sequence ID" value="NZ_CP042266.1"/>
</dbReference>
<dbReference type="KEGG" id="sqz:FQU76_01115"/>
<feature type="signal peptide" evidence="2">
    <location>
        <begin position="1"/>
        <end position="29"/>
    </location>
</feature>
<evidence type="ECO:0000256" key="1">
    <source>
        <dbReference type="SAM" id="MobiDB-lite"/>
    </source>
</evidence>
<evidence type="ECO:0000313" key="4">
    <source>
        <dbReference type="Proteomes" id="UP000320580"/>
    </source>
</evidence>
<evidence type="ECO:0000256" key="2">
    <source>
        <dbReference type="SAM" id="SignalP"/>
    </source>
</evidence>
<feature type="chain" id="PRO_5022752687" evidence="2">
    <location>
        <begin position="30"/>
        <end position="242"/>
    </location>
</feature>
<keyword evidence="2" id="KW-0732">Signal</keyword>
<evidence type="ECO:0000313" key="3">
    <source>
        <dbReference type="EMBL" id="QDY75327.1"/>
    </source>
</evidence>
<accession>A0A5B8J267</accession>
<dbReference type="Proteomes" id="UP000320580">
    <property type="component" value="Chromosome"/>
</dbReference>
<dbReference type="EMBL" id="CP042266">
    <property type="protein sequence ID" value="QDY75327.1"/>
    <property type="molecule type" value="Genomic_DNA"/>
</dbReference>